<dbReference type="RefSeq" id="WP_234864021.1">
    <property type="nucleotide sequence ID" value="NZ_JAKEVY010000001.1"/>
</dbReference>
<keyword evidence="1" id="KW-0812">Transmembrane</keyword>
<accession>A0ABS9BDD6</accession>
<dbReference type="EMBL" id="JAKEVY010000001">
    <property type="protein sequence ID" value="MCF1713491.1"/>
    <property type="molecule type" value="Genomic_DNA"/>
</dbReference>
<name>A0ABS9BDD6_9BACT</name>
<keyword evidence="1" id="KW-1133">Transmembrane helix</keyword>
<evidence type="ECO:0000313" key="2">
    <source>
        <dbReference type="EMBL" id="MCF1713491.1"/>
    </source>
</evidence>
<keyword evidence="3" id="KW-1185">Reference proteome</keyword>
<dbReference type="Proteomes" id="UP001200145">
    <property type="component" value="Unassembled WGS sequence"/>
</dbReference>
<feature type="transmembrane region" description="Helical" evidence="1">
    <location>
        <begin position="73"/>
        <end position="91"/>
    </location>
</feature>
<comment type="caution">
    <text evidence="2">The sequence shown here is derived from an EMBL/GenBank/DDBJ whole genome shotgun (WGS) entry which is preliminary data.</text>
</comment>
<proteinExistence type="predicted"/>
<sequence length="149" mass="16378">METTQSNLFELQIDELSNGYLKETAKWAKFLSILGFIGCGLIVLIGLGMTFLFSSFNSPELTGSVGMYSSGLSLVYIALAALYFFPCLYLYRFSTGMQAALRAGEPVQLQTSFRNLKSCFRFIGILTIILMSIYLLAIVGVAIIGFASF</sequence>
<evidence type="ECO:0000256" key="1">
    <source>
        <dbReference type="SAM" id="Phobius"/>
    </source>
</evidence>
<feature type="transmembrane region" description="Helical" evidence="1">
    <location>
        <begin position="122"/>
        <end position="147"/>
    </location>
</feature>
<feature type="transmembrane region" description="Helical" evidence="1">
    <location>
        <begin position="30"/>
        <end position="53"/>
    </location>
</feature>
<keyword evidence="1" id="KW-0472">Membrane</keyword>
<reference evidence="2 3" key="1">
    <citation type="submission" date="2022-01" db="EMBL/GenBank/DDBJ databases">
        <title>Flavihumibacter sp. nov., isolated from sediment of a river.</title>
        <authorList>
            <person name="Liu H."/>
        </authorList>
    </citation>
    <scope>NUCLEOTIDE SEQUENCE [LARGE SCALE GENOMIC DNA]</scope>
    <source>
        <strain evidence="2 3">RY-1</strain>
    </source>
</reference>
<protein>
    <submittedName>
        <fullName evidence="2">DUF5362 family protein</fullName>
    </submittedName>
</protein>
<evidence type="ECO:0000313" key="3">
    <source>
        <dbReference type="Proteomes" id="UP001200145"/>
    </source>
</evidence>
<organism evidence="2 3">
    <name type="scientific">Flavihumibacter fluminis</name>
    <dbReference type="NCBI Taxonomy" id="2909236"/>
    <lineage>
        <taxon>Bacteria</taxon>
        <taxon>Pseudomonadati</taxon>
        <taxon>Bacteroidota</taxon>
        <taxon>Chitinophagia</taxon>
        <taxon>Chitinophagales</taxon>
        <taxon>Chitinophagaceae</taxon>
        <taxon>Flavihumibacter</taxon>
    </lineage>
</organism>
<gene>
    <name evidence="2" type="ORF">L0U88_02470</name>
</gene>